<dbReference type="AlphaFoldDB" id="A0A9P6G5M9"/>
<protein>
    <submittedName>
        <fullName evidence="1">Uncharacterized protein</fullName>
    </submittedName>
</protein>
<accession>A0A9P6G5M9</accession>
<dbReference type="EMBL" id="WJXW01000017">
    <property type="protein sequence ID" value="KAF9729076.1"/>
    <property type="molecule type" value="Genomic_DNA"/>
</dbReference>
<sequence>MLVLTPCLRGLQRPVPLPRWCPSPIAARLSLQNPRVSPQRVPSAQLFRKRRETARAMLQSRTCRAPFRRCPISWLNRAFALLVIDRYSGANGKMGRAKLESWRPDGTIPSGWVAVTLKGA</sequence>
<evidence type="ECO:0000313" key="1">
    <source>
        <dbReference type="EMBL" id="KAF9729076.1"/>
    </source>
</evidence>
<reference evidence="1" key="1">
    <citation type="journal article" date="2020" name="Mol. Plant Microbe Interact.">
        <title>Genome Sequence of the Biocontrol Agent Coniothyrium minitans strain Conio (IMI 134523).</title>
        <authorList>
            <person name="Patel D."/>
            <person name="Shittu T.A."/>
            <person name="Baroncelli R."/>
            <person name="Muthumeenakshi S."/>
            <person name="Osborne T.H."/>
            <person name="Janganan T.K."/>
            <person name="Sreenivasaprasad S."/>
        </authorList>
    </citation>
    <scope>NUCLEOTIDE SEQUENCE</scope>
    <source>
        <strain evidence="1">Conio</strain>
    </source>
</reference>
<dbReference type="Proteomes" id="UP000756921">
    <property type="component" value="Unassembled WGS sequence"/>
</dbReference>
<comment type="caution">
    <text evidence="1">The sequence shown here is derived from an EMBL/GenBank/DDBJ whole genome shotgun (WGS) entry which is preliminary data.</text>
</comment>
<proteinExistence type="predicted"/>
<evidence type="ECO:0000313" key="2">
    <source>
        <dbReference type="Proteomes" id="UP000756921"/>
    </source>
</evidence>
<keyword evidence="2" id="KW-1185">Reference proteome</keyword>
<organism evidence="1 2">
    <name type="scientific">Paraphaeosphaeria minitans</name>
    <dbReference type="NCBI Taxonomy" id="565426"/>
    <lineage>
        <taxon>Eukaryota</taxon>
        <taxon>Fungi</taxon>
        <taxon>Dikarya</taxon>
        <taxon>Ascomycota</taxon>
        <taxon>Pezizomycotina</taxon>
        <taxon>Dothideomycetes</taxon>
        <taxon>Pleosporomycetidae</taxon>
        <taxon>Pleosporales</taxon>
        <taxon>Massarineae</taxon>
        <taxon>Didymosphaeriaceae</taxon>
        <taxon>Paraphaeosphaeria</taxon>
    </lineage>
</organism>
<name>A0A9P6G5M9_9PLEO</name>
<gene>
    <name evidence="1" type="ORF">PMIN01_12766</name>
</gene>